<dbReference type="OrthoDB" id="422220at2759"/>
<feature type="non-terminal residue" evidence="3">
    <location>
        <position position="1"/>
    </location>
</feature>
<organism evidence="3 4">
    <name type="scientific">Neotoma lepida</name>
    <name type="common">Desert woodrat</name>
    <dbReference type="NCBI Taxonomy" id="56216"/>
    <lineage>
        <taxon>Eukaryota</taxon>
        <taxon>Metazoa</taxon>
        <taxon>Chordata</taxon>
        <taxon>Craniata</taxon>
        <taxon>Vertebrata</taxon>
        <taxon>Euteleostomi</taxon>
        <taxon>Mammalia</taxon>
        <taxon>Eutheria</taxon>
        <taxon>Euarchontoglires</taxon>
        <taxon>Glires</taxon>
        <taxon>Rodentia</taxon>
        <taxon>Myomorpha</taxon>
        <taxon>Muroidea</taxon>
        <taxon>Cricetidae</taxon>
        <taxon>Neotominae</taxon>
        <taxon>Neotoma</taxon>
    </lineage>
</organism>
<proteinExistence type="predicted"/>
<dbReference type="GO" id="GO:0005634">
    <property type="term" value="C:nucleus"/>
    <property type="evidence" value="ECO:0007669"/>
    <property type="project" value="TreeGrafter"/>
</dbReference>
<dbReference type="EMBL" id="LZPO01088445">
    <property type="protein sequence ID" value="OBS65842.1"/>
    <property type="molecule type" value="Genomic_DNA"/>
</dbReference>
<reference evidence="3 4" key="1">
    <citation type="submission" date="2016-06" db="EMBL/GenBank/DDBJ databases">
        <title>The Draft Genome Sequence and Annotation of the Desert Woodrat Neotoma lepida.</title>
        <authorList>
            <person name="Campbell M."/>
            <person name="Oakeson K.F."/>
            <person name="Yandell M."/>
            <person name="Halpert J.R."/>
            <person name="Dearing D."/>
        </authorList>
    </citation>
    <scope>NUCLEOTIDE SEQUENCE [LARGE SCALE GENOMIC DNA]</scope>
    <source>
        <strain evidence="3">417</strain>
        <tissue evidence="3">Liver</tissue>
    </source>
</reference>
<evidence type="ECO:0000256" key="1">
    <source>
        <dbReference type="ARBA" id="ARBA00022741"/>
    </source>
</evidence>
<dbReference type="AlphaFoldDB" id="A0A1A6GKI7"/>
<comment type="caution">
    <text evidence="3">The sequence shown here is derived from an EMBL/GenBank/DDBJ whole genome shotgun (WGS) entry which is preliminary data.</text>
</comment>
<evidence type="ECO:0000313" key="3">
    <source>
        <dbReference type="EMBL" id="OBS65842.1"/>
    </source>
</evidence>
<evidence type="ECO:0000256" key="2">
    <source>
        <dbReference type="ARBA" id="ARBA00022840"/>
    </source>
</evidence>
<dbReference type="GO" id="GO:0030687">
    <property type="term" value="C:preribosome, large subunit precursor"/>
    <property type="evidence" value="ECO:0007669"/>
    <property type="project" value="TreeGrafter"/>
</dbReference>
<dbReference type="GO" id="GO:0000027">
    <property type="term" value="P:ribosomal large subunit assembly"/>
    <property type="evidence" value="ECO:0007669"/>
    <property type="project" value="TreeGrafter"/>
</dbReference>
<name>A0A1A6GKI7_NEOLE</name>
<feature type="non-terminal residue" evidence="3">
    <location>
        <position position="559"/>
    </location>
</feature>
<dbReference type="PANTHER" id="PTHR48103">
    <property type="entry name" value="MIDASIN-RELATED"/>
    <property type="match status" value="1"/>
</dbReference>
<evidence type="ECO:0000313" key="4">
    <source>
        <dbReference type="Proteomes" id="UP000092124"/>
    </source>
</evidence>
<dbReference type="GO" id="GO:0005524">
    <property type="term" value="F:ATP binding"/>
    <property type="evidence" value="ECO:0007669"/>
    <property type="project" value="UniProtKB-KW"/>
</dbReference>
<gene>
    <name evidence="3" type="ORF">A6R68_05616</name>
</gene>
<accession>A0A1A6GKI7</accession>
<keyword evidence="2" id="KW-0067">ATP-binding</keyword>
<keyword evidence="1" id="KW-0547">Nucleotide-binding</keyword>
<dbReference type="PANTHER" id="PTHR48103:SF2">
    <property type="entry name" value="MIDASIN"/>
    <property type="match status" value="1"/>
</dbReference>
<sequence>LCQLQCEWKTRNLLSHLQTGRDLEDEIIISHSHPHIRLLPQRISELESVVHSLSKKQAFRPQLPSYESLVQEIHHYVTSIAKVTAVQDLLMRLLQALHTDGARSAQVLQNLLKEEASWQQSHHQFRKRLVEEYALYPDTVTPLQASILQLQHGMRLVASEVHASLHSNVIRAENLGALAMAVLAFPSVGPSFPTYHAHADALCTVNSAEALQGLGKLMVKRLGGKEREGKGQQPYPTREQLLMNALLYLRSHVLYKGELDQRALLLFRHLCQEIINEWDEQERIAQEKAEQENSLYRYRSRSCRSALSEEEEEELELRKLFPLHEKDFADILIEQTLEEKKGASDGQEEEEATDPALLSQSSMQAVMEIHQQLCLSFARSLWYQQTVPPHEAKHYLSLFLSCYQTGASLVTHFYPLMGVELNDQLLGSQLLACTLSYNTLCGEATSDLMMKPDGPYDFYQHPNVAEARQCQPVLQGLSEAVSQLLEEWPEHPVLQQLLVVMDRIRGFPLSSPISKLLNGLEILLAKAQDWEENASRALSLRKHLDLVSQMIIRWRKLEL</sequence>
<protein>
    <submittedName>
        <fullName evidence="3">Uncharacterized protein</fullName>
    </submittedName>
</protein>
<keyword evidence="4" id="KW-1185">Reference proteome</keyword>
<dbReference type="Proteomes" id="UP000092124">
    <property type="component" value="Unassembled WGS sequence"/>
</dbReference>
<dbReference type="STRING" id="56216.A0A1A6GKI7"/>
<dbReference type="GO" id="GO:0000055">
    <property type="term" value="P:ribosomal large subunit export from nucleus"/>
    <property type="evidence" value="ECO:0007669"/>
    <property type="project" value="TreeGrafter"/>
</dbReference>